<dbReference type="PANTHER" id="PTHR43245:SF52">
    <property type="entry name" value="NAD-DEPENDENT EPIMERASE_DEHYDRATASE"/>
    <property type="match status" value="1"/>
</dbReference>
<feature type="domain" description="NAD-dependent epimerase/dehydratase" evidence="2">
    <location>
        <begin position="2"/>
        <end position="213"/>
    </location>
</feature>
<dbReference type="AlphaFoldDB" id="A0A918YT44"/>
<gene>
    <name evidence="3" type="ORF">GCM10010339_90810</name>
</gene>
<dbReference type="RefSeq" id="WP_189959465.1">
    <property type="nucleotide sequence ID" value="NZ_BMVG01000065.1"/>
</dbReference>
<evidence type="ECO:0000259" key="2">
    <source>
        <dbReference type="Pfam" id="PF01370"/>
    </source>
</evidence>
<dbReference type="EMBL" id="BMVG01000065">
    <property type="protein sequence ID" value="GHE15605.1"/>
    <property type="molecule type" value="Genomic_DNA"/>
</dbReference>
<sequence length="311" mass="33264">MILVTGGTGFIGTAVARQLDAGDGLPRIRLTQHVRPVVTGRADGAETVHADLTRPASLRGICDGVDTVLHIAARIGGDEDACRAVNVEGTRALLAEARRAGVRRIVQVGTAAVYGRGPHRGPAEAEVEPRPASPTSATRLESERLVLAAGGTVVRPYLVYGTGDTWVIPAVARLVRHFPHWVDEGRARVSLVAVDDLAAALVRLARETRQPPGGRVLHGSHPAPVRIRDLVTGVARCLGERPPADSLTPREAARRAAGLGPDAEQHVRMLSTDHWFSSTRLWESTGLPPGPGFATRFRWYAPWYAAALAEH</sequence>
<dbReference type="Proteomes" id="UP000655443">
    <property type="component" value="Unassembled WGS sequence"/>
</dbReference>
<protein>
    <submittedName>
        <fullName evidence="3">Nucleoside-diphosphate sugar epimerase</fullName>
    </submittedName>
</protein>
<keyword evidence="4" id="KW-1185">Reference proteome</keyword>
<dbReference type="InterPro" id="IPR001509">
    <property type="entry name" value="Epimerase_deHydtase"/>
</dbReference>
<evidence type="ECO:0000313" key="4">
    <source>
        <dbReference type="Proteomes" id="UP000655443"/>
    </source>
</evidence>
<evidence type="ECO:0000256" key="1">
    <source>
        <dbReference type="SAM" id="MobiDB-lite"/>
    </source>
</evidence>
<accession>A0A918YT44</accession>
<reference evidence="3" key="2">
    <citation type="submission" date="2020-09" db="EMBL/GenBank/DDBJ databases">
        <authorList>
            <person name="Sun Q."/>
            <person name="Ohkuma M."/>
        </authorList>
    </citation>
    <scope>NUCLEOTIDE SEQUENCE</scope>
    <source>
        <strain evidence="3">JCM 4714</strain>
    </source>
</reference>
<feature type="region of interest" description="Disordered" evidence="1">
    <location>
        <begin position="117"/>
        <end position="138"/>
    </location>
</feature>
<name>A0A918YT44_9ACTN</name>
<comment type="caution">
    <text evidence="3">The sequence shown here is derived from an EMBL/GenBank/DDBJ whole genome shotgun (WGS) entry which is preliminary data.</text>
</comment>
<proteinExistence type="predicted"/>
<dbReference type="SUPFAM" id="SSF51735">
    <property type="entry name" value="NAD(P)-binding Rossmann-fold domains"/>
    <property type="match status" value="1"/>
</dbReference>
<evidence type="ECO:0000313" key="3">
    <source>
        <dbReference type="EMBL" id="GHE15605.1"/>
    </source>
</evidence>
<dbReference type="PANTHER" id="PTHR43245">
    <property type="entry name" value="BIFUNCTIONAL POLYMYXIN RESISTANCE PROTEIN ARNA"/>
    <property type="match status" value="1"/>
</dbReference>
<dbReference type="InterPro" id="IPR050177">
    <property type="entry name" value="Lipid_A_modif_metabolic_enz"/>
</dbReference>
<reference evidence="3" key="1">
    <citation type="journal article" date="2014" name="Int. J. Syst. Evol. Microbiol.">
        <title>Complete genome sequence of Corynebacterium casei LMG S-19264T (=DSM 44701T), isolated from a smear-ripened cheese.</title>
        <authorList>
            <consortium name="US DOE Joint Genome Institute (JGI-PGF)"/>
            <person name="Walter F."/>
            <person name="Albersmeier A."/>
            <person name="Kalinowski J."/>
            <person name="Ruckert C."/>
        </authorList>
    </citation>
    <scope>NUCLEOTIDE SEQUENCE</scope>
    <source>
        <strain evidence="3">JCM 4714</strain>
    </source>
</reference>
<dbReference type="Gene3D" id="3.40.50.720">
    <property type="entry name" value="NAD(P)-binding Rossmann-like Domain"/>
    <property type="match status" value="1"/>
</dbReference>
<dbReference type="InterPro" id="IPR036291">
    <property type="entry name" value="NAD(P)-bd_dom_sf"/>
</dbReference>
<organism evidence="3 4">
    <name type="scientific">Streptomyces alanosinicus</name>
    <dbReference type="NCBI Taxonomy" id="68171"/>
    <lineage>
        <taxon>Bacteria</taxon>
        <taxon>Bacillati</taxon>
        <taxon>Actinomycetota</taxon>
        <taxon>Actinomycetes</taxon>
        <taxon>Kitasatosporales</taxon>
        <taxon>Streptomycetaceae</taxon>
        <taxon>Streptomyces</taxon>
    </lineage>
</organism>
<dbReference type="Pfam" id="PF01370">
    <property type="entry name" value="Epimerase"/>
    <property type="match status" value="1"/>
</dbReference>